<dbReference type="Pfam" id="PF00291">
    <property type="entry name" value="PALP"/>
    <property type="match status" value="1"/>
</dbReference>
<dbReference type="Gene3D" id="3.40.50.1100">
    <property type="match status" value="1"/>
</dbReference>
<accession>A0A395HZ19</accession>
<proteinExistence type="predicted"/>
<feature type="region of interest" description="Disordered" evidence="1">
    <location>
        <begin position="131"/>
        <end position="150"/>
    </location>
</feature>
<keyword evidence="4" id="KW-1185">Reference proteome</keyword>
<dbReference type="InterPro" id="IPR050214">
    <property type="entry name" value="Cys_Synth/Cystath_Beta-Synth"/>
</dbReference>
<dbReference type="VEuPathDB" id="FungiDB:BO97DRAFT_425500"/>
<dbReference type="InterPro" id="IPR036052">
    <property type="entry name" value="TrpB-like_PALP_sf"/>
</dbReference>
<dbReference type="PANTHER" id="PTHR10314">
    <property type="entry name" value="CYSTATHIONINE BETA-SYNTHASE"/>
    <property type="match status" value="1"/>
</dbReference>
<dbReference type="RefSeq" id="XP_025550658.1">
    <property type="nucleotide sequence ID" value="XM_025697071.1"/>
</dbReference>
<evidence type="ECO:0000313" key="4">
    <source>
        <dbReference type="Proteomes" id="UP000248961"/>
    </source>
</evidence>
<dbReference type="Proteomes" id="UP000248961">
    <property type="component" value="Unassembled WGS sequence"/>
</dbReference>
<evidence type="ECO:0000259" key="2">
    <source>
        <dbReference type="Pfam" id="PF00291"/>
    </source>
</evidence>
<gene>
    <name evidence="3" type="ORF">BO97DRAFT_425500</name>
</gene>
<dbReference type="GeneID" id="37201360"/>
<feature type="domain" description="Tryptophan synthase beta chain-like PALP" evidence="2">
    <location>
        <begin position="58"/>
        <end position="132"/>
    </location>
</feature>
<dbReference type="STRING" id="1450537.A0A395HZ19"/>
<dbReference type="AlphaFoldDB" id="A0A395HZ19"/>
<dbReference type="EMBL" id="KZ824288">
    <property type="protein sequence ID" value="RAL11504.1"/>
    <property type="molecule type" value="Genomic_DNA"/>
</dbReference>
<protein>
    <recommendedName>
        <fullName evidence="2">Tryptophan synthase beta chain-like PALP domain-containing protein</fullName>
    </recommendedName>
</protein>
<sequence>MNLLAELATNPSLTASLLTGLERAYQAVSPTRRSAAEPHRATQQRRSFHETRINEPNGLYKDCMARSFIEEAERRGALTPGVTVIEATGGSTGSSLTFTCTVKGYHFTVISSDGFAIKKLRTMEAFGPELDLMPSPAGRPPDLIPSMETV</sequence>
<name>A0A395HZ19_ASPHC</name>
<evidence type="ECO:0000313" key="3">
    <source>
        <dbReference type="EMBL" id="RAL11504.1"/>
    </source>
</evidence>
<dbReference type="OrthoDB" id="10259545at2759"/>
<organism evidence="3 4">
    <name type="scientific">Aspergillus homomorphus (strain CBS 101889)</name>
    <dbReference type="NCBI Taxonomy" id="1450537"/>
    <lineage>
        <taxon>Eukaryota</taxon>
        <taxon>Fungi</taxon>
        <taxon>Dikarya</taxon>
        <taxon>Ascomycota</taxon>
        <taxon>Pezizomycotina</taxon>
        <taxon>Eurotiomycetes</taxon>
        <taxon>Eurotiomycetidae</taxon>
        <taxon>Eurotiales</taxon>
        <taxon>Aspergillaceae</taxon>
        <taxon>Aspergillus</taxon>
        <taxon>Aspergillus subgen. Circumdati</taxon>
    </lineage>
</organism>
<dbReference type="InterPro" id="IPR001926">
    <property type="entry name" value="TrpB-like_PALP"/>
</dbReference>
<dbReference type="SUPFAM" id="SSF53686">
    <property type="entry name" value="Tryptophan synthase beta subunit-like PLP-dependent enzymes"/>
    <property type="match status" value="1"/>
</dbReference>
<reference evidence="3 4" key="1">
    <citation type="submission" date="2018-02" db="EMBL/GenBank/DDBJ databases">
        <title>The genomes of Aspergillus section Nigri reveals drivers in fungal speciation.</title>
        <authorList>
            <consortium name="DOE Joint Genome Institute"/>
            <person name="Vesth T.C."/>
            <person name="Nybo J."/>
            <person name="Theobald S."/>
            <person name="Brandl J."/>
            <person name="Frisvad J.C."/>
            <person name="Nielsen K.F."/>
            <person name="Lyhne E.K."/>
            <person name="Kogle M.E."/>
            <person name="Kuo A."/>
            <person name="Riley R."/>
            <person name="Clum A."/>
            <person name="Nolan M."/>
            <person name="Lipzen A."/>
            <person name="Salamov A."/>
            <person name="Henrissat B."/>
            <person name="Wiebenga A."/>
            <person name="De vries R.P."/>
            <person name="Grigoriev I.V."/>
            <person name="Mortensen U.H."/>
            <person name="Andersen M.R."/>
            <person name="Baker S.E."/>
        </authorList>
    </citation>
    <scope>NUCLEOTIDE SEQUENCE [LARGE SCALE GENOMIC DNA]</scope>
    <source>
        <strain evidence="3 4">CBS 101889</strain>
    </source>
</reference>
<evidence type="ECO:0000256" key="1">
    <source>
        <dbReference type="SAM" id="MobiDB-lite"/>
    </source>
</evidence>